<evidence type="ECO:0000313" key="10">
    <source>
        <dbReference type="EMBL" id="ODN78703.1"/>
    </source>
</evidence>
<name>A0A1E3HQR2_9TREE</name>
<feature type="domain" description="Glycoside hydrolase family 5" evidence="9">
    <location>
        <begin position="84"/>
        <end position="328"/>
    </location>
</feature>
<dbReference type="InterPro" id="IPR050386">
    <property type="entry name" value="Glycosyl_hydrolase_5"/>
</dbReference>
<keyword evidence="4" id="KW-0961">Cell wall biogenesis/degradation</keyword>
<dbReference type="PANTHER" id="PTHR31297:SF42">
    <property type="entry name" value="GLYCOSIDE HYDROLASE FAMILY 5 DOMAIN-CONTAINING PROTEIN"/>
    <property type="match status" value="1"/>
</dbReference>
<dbReference type="AlphaFoldDB" id="A0A1E3HQR2"/>
<dbReference type="GO" id="GO:0004338">
    <property type="term" value="F:glucan exo-1,3-beta-glucosidase activity"/>
    <property type="evidence" value="ECO:0007669"/>
    <property type="project" value="UniProtKB-EC"/>
</dbReference>
<dbReference type="PANTHER" id="PTHR31297">
    <property type="entry name" value="GLUCAN ENDO-1,6-BETA-GLUCOSIDASE B"/>
    <property type="match status" value="1"/>
</dbReference>
<evidence type="ECO:0000256" key="6">
    <source>
        <dbReference type="ARBA" id="ARBA00038929"/>
    </source>
</evidence>
<dbReference type="GeneID" id="30155587"/>
<dbReference type="EC" id="3.2.1.58" evidence="6"/>
<evidence type="ECO:0000256" key="8">
    <source>
        <dbReference type="SAM" id="SignalP"/>
    </source>
</evidence>
<dbReference type="FunFam" id="3.20.20.80:FF:000033">
    <property type="entry name" value="Glucan 1,3-beta-glucosidase A"/>
    <property type="match status" value="1"/>
</dbReference>
<dbReference type="GO" id="GO:0071555">
    <property type="term" value="P:cell wall organization"/>
    <property type="evidence" value="ECO:0007669"/>
    <property type="project" value="UniProtKB-KW"/>
</dbReference>
<accession>A0A1E3HQR2</accession>
<keyword evidence="2 7" id="KW-0378">Hydrolase</keyword>
<dbReference type="SUPFAM" id="SSF51445">
    <property type="entry name" value="(Trans)glycosidases"/>
    <property type="match status" value="1"/>
</dbReference>
<dbReference type="RefSeq" id="XP_018993749.1">
    <property type="nucleotide sequence ID" value="XM_019138312.1"/>
</dbReference>
<evidence type="ECO:0000313" key="11">
    <source>
        <dbReference type="Proteomes" id="UP000094065"/>
    </source>
</evidence>
<evidence type="ECO:0000259" key="9">
    <source>
        <dbReference type="Pfam" id="PF00150"/>
    </source>
</evidence>
<evidence type="ECO:0000256" key="5">
    <source>
        <dbReference type="ARBA" id="ARBA00036824"/>
    </source>
</evidence>
<comment type="similarity">
    <text evidence="1 7">Belongs to the glycosyl hydrolase 5 (cellulase A) family.</text>
</comment>
<evidence type="ECO:0000256" key="7">
    <source>
        <dbReference type="RuleBase" id="RU361153"/>
    </source>
</evidence>
<dbReference type="Gene3D" id="3.20.20.80">
    <property type="entry name" value="Glycosidases"/>
    <property type="match status" value="1"/>
</dbReference>
<keyword evidence="8" id="KW-0732">Signal</keyword>
<dbReference type="Pfam" id="PF00150">
    <property type="entry name" value="Cellulase"/>
    <property type="match status" value="1"/>
</dbReference>
<comment type="catalytic activity">
    <reaction evidence="5">
        <text>Successive hydrolysis of beta-D-glucose units from the non-reducing ends of (1-&gt;3)-beta-D-glucans, releasing alpha-glucose.</text>
        <dbReference type="EC" id="3.2.1.58"/>
    </reaction>
</comment>
<dbReference type="InterPro" id="IPR017853">
    <property type="entry name" value="GH"/>
</dbReference>
<dbReference type="STRING" id="1295533.A0A1E3HQR2"/>
<evidence type="ECO:0000256" key="3">
    <source>
        <dbReference type="ARBA" id="ARBA00023295"/>
    </source>
</evidence>
<reference evidence="10 11" key="1">
    <citation type="submission" date="2016-06" db="EMBL/GenBank/DDBJ databases">
        <title>Evolution of pathogenesis and genome organization in the Tremellales.</title>
        <authorList>
            <person name="Cuomo C."/>
            <person name="Litvintseva A."/>
            <person name="Heitman J."/>
            <person name="Chen Y."/>
            <person name="Sun S."/>
            <person name="Springer D."/>
            <person name="Dromer F."/>
            <person name="Young S."/>
            <person name="Zeng Q."/>
            <person name="Chapman S."/>
            <person name="Gujja S."/>
            <person name="Saif S."/>
            <person name="Birren B."/>
        </authorList>
    </citation>
    <scope>NUCLEOTIDE SEQUENCE [LARGE SCALE GENOMIC DNA]</scope>
    <source>
        <strain evidence="10 11">CBS 6039</strain>
    </source>
</reference>
<dbReference type="GO" id="GO:0009986">
    <property type="term" value="C:cell surface"/>
    <property type="evidence" value="ECO:0007669"/>
    <property type="project" value="TreeGrafter"/>
</dbReference>
<evidence type="ECO:0000256" key="4">
    <source>
        <dbReference type="ARBA" id="ARBA00023316"/>
    </source>
</evidence>
<dbReference type="EMBL" id="AWGJ01000006">
    <property type="protein sequence ID" value="ODN78703.1"/>
    <property type="molecule type" value="Genomic_DNA"/>
</dbReference>
<keyword evidence="11" id="KW-1185">Reference proteome</keyword>
<protein>
    <recommendedName>
        <fullName evidence="6">glucan 1,3-beta-glucosidase</fullName>
        <ecNumber evidence="6">3.2.1.58</ecNumber>
    </recommendedName>
</protein>
<dbReference type="GO" id="GO:0009251">
    <property type="term" value="P:glucan catabolic process"/>
    <property type="evidence" value="ECO:0007669"/>
    <property type="project" value="TreeGrafter"/>
</dbReference>
<feature type="chain" id="PRO_5009129350" description="glucan 1,3-beta-glucosidase" evidence="8">
    <location>
        <begin position="17"/>
        <end position="431"/>
    </location>
</feature>
<organism evidence="10 11">
    <name type="scientific">Cryptococcus amylolentus CBS 6039</name>
    <dbReference type="NCBI Taxonomy" id="1295533"/>
    <lineage>
        <taxon>Eukaryota</taxon>
        <taxon>Fungi</taxon>
        <taxon>Dikarya</taxon>
        <taxon>Basidiomycota</taxon>
        <taxon>Agaricomycotina</taxon>
        <taxon>Tremellomycetes</taxon>
        <taxon>Tremellales</taxon>
        <taxon>Cryptococcaceae</taxon>
        <taxon>Cryptococcus</taxon>
    </lineage>
</organism>
<evidence type="ECO:0000256" key="1">
    <source>
        <dbReference type="ARBA" id="ARBA00005641"/>
    </source>
</evidence>
<comment type="caution">
    <text evidence="10">The sequence shown here is derived from an EMBL/GenBank/DDBJ whole genome shotgun (WGS) entry which is preliminary data.</text>
</comment>
<feature type="signal peptide" evidence="8">
    <location>
        <begin position="1"/>
        <end position="16"/>
    </location>
</feature>
<dbReference type="OrthoDB" id="62120at2759"/>
<dbReference type="GO" id="GO:0005576">
    <property type="term" value="C:extracellular region"/>
    <property type="evidence" value="ECO:0007669"/>
    <property type="project" value="TreeGrafter"/>
</dbReference>
<dbReference type="Proteomes" id="UP000094065">
    <property type="component" value="Unassembled WGS sequence"/>
</dbReference>
<dbReference type="InterPro" id="IPR001547">
    <property type="entry name" value="Glyco_hydro_5"/>
</dbReference>
<sequence length="431" mass="48172">MLFLTTLLALPLVANALPAPAASPAVEKRSVNLGWDYGEEKVRGVNIGGWLVIEPFITPSIFESTGNEDIIDEYTFCQYQDYDTAQSALQNHWDTWFTEDDFAKIAAAGLNHVRIPIGYWAYDVQGDEPYIQGAADYLDKAIGWAGNHGLKVLVDLHGVPGSQNGYDNSGQRGDALWATDSNNVERAKNVVATLATKYSDPQYYGVVTAIALLNEPATYLNDELLSTTRQYWYDAYVVARYPFGNSDKSGLAIVIHDGFQDPSTYNNYMTEPDYEDVILDTHNYQVFNDEYVAWDWDQHISGVCDKASTYSAADLWLIVGEWSLASTDCAKYLNGRGIGARYDGSYSGSSYVGDCSDKSNDVSQYSSEYKAFMRKYWDVQTQLYEANGQGWIHWTWKTEDAADWGYEAGIDGGWIPADAWYHDSPLSSYCG</sequence>
<evidence type="ECO:0000256" key="2">
    <source>
        <dbReference type="ARBA" id="ARBA00022801"/>
    </source>
</evidence>
<gene>
    <name evidence="10" type="ORF">L202_04278</name>
</gene>
<proteinExistence type="inferred from homology"/>
<keyword evidence="3 7" id="KW-0326">Glycosidase</keyword>